<dbReference type="GO" id="GO:0009103">
    <property type="term" value="P:lipopolysaccharide biosynthetic process"/>
    <property type="evidence" value="ECO:0007669"/>
    <property type="project" value="TreeGrafter"/>
</dbReference>
<dbReference type="InterPro" id="IPR001296">
    <property type="entry name" value="Glyco_trans_1"/>
</dbReference>
<dbReference type="Proteomes" id="UP000199673">
    <property type="component" value="Unassembled WGS sequence"/>
</dbReference>
<dbReference type="SUPFAM" id="SSF53756">
    <property type="entry name" value="UDP-Glycosyltransferase/glycogen phosphorylase"/>
    <property type="match status" value="1"/>
</dbReference>
<sequence>MNFLILSHVHHIHRGGKYYAYGPYVREMNIWIKFFSSVTIIAPLSIDGVLNPIDLPYEHDNIRFLSVHEINLTSWSGKISTILSLPATIITTVRAMRLADHIHLRCPGNMGLLGAFLQWFFPGKNKTAKYAGNWDPSSSQPYTYKLQQRLISDPGFSKNMHVLTYGNWPNQTGNIVPFFTFSYESTESQEDTRKPIEASIKLKLLFVGALVKGKNPLMAAEVGEVLAKHGVDFELEFCGEGAQKEELLKFIEDRNLTEKIKLCGNVTSETLKSKYKASHFLIFLSESEGWPKVVAESMFFGCLPITTPVSCVADMLGYGERGDLIDFNPPDAVNRIKYYIEKPEEYKRKSKLAKEWSRGFTKESFELELQKLINHV</sequence>
<dbReference type="GO" id="GO:0016757">
    <property type="term" value="F:glycosyltransferase activity"/>
    <property type="evidence" value="ECO:0007669"/>
    <property type="project" value="InterPro"/>
</dbReference>
<evidence type="ECO:0000259" key="2">
    <source>
        <dbReference type="Pfam" id="PF00534"/>
    </source>
</evidence>
<dbReference type="Gene3D" id="3.40.50.2000">
    <property type="entry name" value="Glycogen Phosphorylase B"/>
    <property type="match status" value="1"/>
</dbReference>
<dbReference type="CDD" id="cd03801">
    <property type="entry name" value="GT4_PimA-like"/>
    <property type="match status" value="1"/>
</dbReference>
<protein>
    <submittedName>
        <fullName evidence="3">Glycosyltransferase involved in cell wall bisynthesis</fullName>
    </submittedName>
</protein>
<dbReference type="PANTHER" id="PTHR46401">
    <property type="entry name" value="GLYCOSYLTRANSFERASE WBBK-RELATED"/>
    <property type="match status" value="1"/>
</dbReference>
<dbReference type="PANTHER" id="PTHR46401:SF2">
    <property type="entry name" value="GLYCOSYLTRANSFERASE WBBK-RELATED"/>
    <property type="match status" value="1"/>
</dbReference>
<dbReference type="OrthoDB" id="1395864at2"/>
<dbReference type="STRING" id="305507.SAMN04489724_0605"/>
<dbReference type="RefSeq" id="WP_091691214.1">
    <property type="nucleotide sequence ID" value="NZ_FPBF01000001.1"/>
</dbReference>
<feature type="domain" description="Glycosyl transferase family 1" evidence="2">
    <location>
        <begin position="194"/>
        <end position="356"/>
    </location>
</feature>
<evidence type="ECO:0000256" key="1">
    <source>
        <dbReference type="ARBA" id="ARBA00022679"/>
    </source>
</evidence>
<dbReference type="AlphaFoldDB" id="A0A1I6XRJ6"/>
<reference evidence="4" key="1">
    <citation type="submission" date="2016-10" db="EMBL/GenBank/DDBJ databases">
        <authorList>
            <person name="Varghese N."/>
            <person name="Submissions S."/>
        </authorList>
    </citation>
    <scope>NUCLEOTIDE SEQUENCE [LARGE SCALE GENOMIC DNA]</scope>
    <source>
        <strain evidence="4">DSM 23445</strain>
    </source>
</reference>
<accession>A0A1I6XRJ6</accession>
<dbReference type="Pfam" id="PF00534">
    <property type="entry name" value="Glycos_transf_1"/>
    <property type="match status" value="1"/>
</dbReference>
<name>A0A1I6XRJ6_9BACT</name>
<evidence type="ECO:0000313" key="4">
    <source>
        <dbReference type="Proteomes" id="UP000199673"/>
    </source>
</evidence>
<dbReference type="EMBL" id="FPBF01000001">
    <property type="protein sequence ID" value="SFT40324.1"/>
    <property type="molecule type" value="Genomic_DNA"/>
</dbReference>
<proteinExistence type="predicted"/>
<keyword evidence="1 3" id="KW-0808">Transferase</keyword>
<keyword evidence="4" id="KW-1185">Reference proteome</keyword>
<gene>
    <name evidence="3" type="ORF">SAMN04489724_0605</name>
</gene>
<organism evidence="3 4">
    <name type="scientific">Algoriphagus locisalis</name>
    <dbReference type="NCBI Taxonomy" id="305507"/>
    <lineage>
        <taxon>Bacteria</taxon>
        <taxon>Pseudomonadati</taxon>
        <taxon>Bacteroidota</taxon>
        <taxon>Cytophagia</taxon>
        <taxon>Cytophagales</taxon>
        <taxon>Cyclobacteriaceae</taxon>
        <taxon>Algoriphagus</taxon>
    </lineage>
</organism>
<evidence type="ECO:0000313" key="3">
    <source>
        <dbReference type="EMBL" id="SFT40324.1"/>
    </source>
</evidence>